<proteinExistence type="predicted"/>
<accession>A0AAV3SHB4</accession>
<reference evidence="1" key="1">
    <citation type="journal article" date="2014" name="Int. J. Syst. Evol. Microbiol.">
        <title>Complete genome sequence of Corynebacterium casei LMG S-19264T (=DSM 44701T), isolated from a smear-ripened cheese.</title>
        <authorList>
            <consortium name="US DOE Joint Genome Institute (JGI-PGF)"/>
            <person name="Walter F."/>
            <person name="Albersmeier A."/>
            <person name="Kalinowski J."/>
            <person name="Ruckert C."/>
        </authorList>
    </citation>
    <scope>NUCLEOTIDE SEQUENCE</scope>
    <source>
        <strain evidence="1">JCM 12289</strain>
    </source>
</reference>
<reference evidence="2" key="2">
    <citation type="submission" date="2022-04" db="EMBL/GenBank/DDBJ databases">
        <title>Sequencing and genomic assembly of Halococcus dombrowskii.</title>
        <authorList>
            <person name="Lim S.W."/>
            <person name="MacLea K.S."/>
        </authorList>
    </citation>
    <scope>NUCLEOTIDE SEQUENCE</scope>
    <source>
        <strain evidence="2">H4</strain>
    </source>
</reference>
<dbReference type="PROSITE" id="PS51257">
    <property type="entry name" value="PROKAR_LIPOPROTEIN"/>
    <property type="match status" value="1"/>
</dbReference>
<dbReference type="AlphaFoldDB" id="A0AAV3SHB4"/>
<evidence type="ECO:0008006" key="5">
    <source>
        <dbReference type="Google" id="ProtNLM"/>
    </source>
</evidence>
<dbReference type="InterPro" id="IPR006311">
    <property type="entry name" value="TAT_signal"/>
</dbReference>
<dbReference type="Proteomes" id="UP000830542">
    <property type="component" value="Chromosome"/>
</dbReference>
<dbReference type="EMBL" id="CP095005">
    <property type="protein sequence ID" value="UOO94172.1"/>
    <property type="molecule type" value="Genomic_DNA"/>
</dbReference>
<organism evidence="1 4">
    <name type="scientific">Halococcus dombrowskii</name>
    <dbReference type="NCBI Taxonomy" id="179637"/>
    <lineage>
        <taxon>Archaea</taxon>
        <taxon>Methanobacteriati</taxon>
        <taxon>Methanobacteriota</taxon>
        <taxon>Stenosarchaea group</taxon>
        <taxon>Halobacteria</taxon>
        <taxon>Halobacteriales</taxon>
        <taxon>Halococcaceae</taxon>
        <taxon>Halococcus</taxon>
    </lineage>
</organism>
<evidence type="ECO:0000313" key="1">
    <source>
        <dbReference type="EMBL" id="GAA0462684.1"/>
    </source>
</evidence>
<gene>
    <name evidence="1" type="ORF">GCM10008985_19240</name>
    <name evidence="2" type="ORF">MUK72_09335</name>
</gene>
<dbReference type="Proteomes" id="UP001500962">
    <property type="component" value="Unassembled WGS sequence"/>
</dbReference>
<dbReference type="EMBL" id="BAAADN010000027">
    <property type="protein sequence ID" value="GAA0462684.1"/>
    <property type="molecule type" value="Genomic_DNA"/>
</dbReference>
<protein>
    <recommendedName>
        <fullName evidence="5">Tat (Twin-arginine translocation) pathway signal sequence</fullName>
    </recommendedName>
</protein>
<dbReference type="RefSeq" id="WP_244699388.1">
    <property type="nucleotide sequence ID" value="NZ_BAAADN010000027.1"/>
</dbReference>
<evidence type="ECO:0000313" key="3">
    <source>
        <dbReference type="Proteomes" id="UP000830542"/>
    </source>
</evidence>
<dbReference type="PROSITE" id="PS51318">
    <property type="entry name" value="TAT"/>
    <property type="match status" value="1"/>
</dbReference>
<evidence type="ECO:0000313" key="2">
    <source>
        <dbReference type="EMBL" id="UOO94172.1"/>
    </source>
</evidence>
<sequence length="132" mass="13515">MPQPRRRFLATLPLAAGIGLGGCLTLNPTVDADTAGSAVFEEIATDESWASGRVRASITLAANATSEQDVTDLTVTTESGKSFDSTTVSSGQSRGLTLYLPAGESATITATDSINGTTIESQSVKAGGDELF</sequence>
<dbReference type="KEGG" id="hdo:MUK72_09335"/>
<reference evidence="1" key="3">
    <citation type="submission" date="2023-12" db="EMBL/GenBank/DDBJ databases">
        <authorList>
            <person name="Sun Q."/>
            <person name="Inoue M."/>
        </authorList>
    </citation>
    <scope>NUCLEOTIDE SEQUENCE</scope>
    <source>
        <strain evidence="1">JCM 12289</strain>
    </source>
</reference>
<evidence type="ECO:0000313" key="4">
    <source>
        <dbReference type="Proteomes" id="UP001500962"/>
    </source>
</evidence>
<name>A0AAV3SHB4_HALDO</name>
<dbReference type="GeneID" id="71762049"/>
<keyword evidence="3" id="KW-1185">Reference proteome</keyword>